<keyword evidence="2" id="KW-0732">Signal</keyword>
<keyword evidence="1" id="KW-1133">Transmembrane helix</keyword>
<dbReference type="Proteomes" id="UP000192418">
    <property type="component" value="Unassembled WGS sequence"/>
</dbReference>
<dbReference type="STRING" id="1121400.SAMN02746065_1427"/>
<protein>
    <submittedName>
        <fullName evidence="3">Uncharacterized protein</fullName>
    </submittedName>
</protein>
<dbReference type="OrthoDB" id="5419575at2"/>
<evidence type="ECO:0000313" key="3">
    <source>
        <dbReference type="EMBL" id="SMD12627.1"/>
    </source>
</evidence>
<proteinExistence type="predicted"/>
<dbReference type="EMBL" id="FWXY01000042">
    <property type="protein sequence ID" value="SMD12627.1"/>
    <property type="molecule type" value="Genomic_DNA"/>
</dbReference>
<dbReference type="RefSeq" id="WP_084071845.1">
    <property type="nucleotide sequence ID" value="NZ_FWXY01000042.1"/>
</dbReference>
<keyword evidence="1" id="KW-0472">Membrane</keyword>
<keyword evidence="1" id="KW-0812">Transmembrane</keyword>
<feature type="chain" id="PRO_5012800201" evidence="2">
    <location>
        <begin position="24"/>
        <end position="190"/>
    </location>
</feature>
<gene>
    <name evidence="3" type="ORF">SAMN02746065_1427</name>
</gene>
<dbReference type="Gene3D" id="3.90.20.10">
    <property type="match status" value="1"/>
</dbReference>
<evidence type="ECO:0000256" key="1">
    <source>
        <dbReference type="SAM" id="Phobius"/>
    </source>
</evidence>
<keyword evidence="4" id="KW-1185">Reference proteome</keyword>
<reference evidence="3 4" key="1">
    <citation type="submission" date="2017-04" db="EMBL/GenBank/DDBJ databases">
        <authorList>
            <person name="Afonso C.L."/>
            <person name="Miller P.J."/>
            <person name="Scott M.A."/>
            <person name="Spackman E."/>
            <person name="Goraichik I."/>
            <person name="Dimitrov K.M."/>
            <person name="Suarez D.L."/>
            <person name="Swayne D.E."/>
        </authorList>
    </citation>
    <scope>NUCLEOTIDE SEQUENCE [LARGE SCALE GENOMIC DNA]</scope>
    <source>
        <strain evidence="3 4">DSM 3385</strain>
    </source>
</reference>
<name>A0A1W2ESE3_9BACT</name>
<accession>A0A1W2ESE3</accession>
<organism evidence="3 4">
    <name type="scientific">Desulfocicer vacuolatum DSM 3385</name>
    <dbReference type="NCBI Taxonomy" id="1121400"/>
    <lineage>
        <taxon>Bacteria</taxon>
        <taxon>Pseudomonadati</taxon>
        <taxon>Thermodesulfobacteriota</taxon>
        <taxon>Desulfobacteria</taxon>
        <taxon>Desulfobacterales</taxon>
        <taxon>Desulfobacteraceae</taxon>
        <taxon>Desulfocicer</taxon>
    </lineage>
</organism>
<evidence type="ECO:0000256" key="2">
    <source>
        <dbReference type="SAM" id="SignalP"/>
    </source>
</evidence>
<sequence>MKLKVKILYLFILSLLVIPGALSALETAPDITDREVVEKLARLEAGQAALNQKIESGQESLNQKIESGQESLNHRISDLRSEMKAGQEALGQRLDDLAKRIDNTNNTMLVLFGSLITLIVALFGYIAWDRRTMMKPVLERIECLEKDVARSLELSDTDGSKLSRLLLDAMRELAKTNGQLATILRSFSLL</sequence>
<feature type="transmembrane region" description="Helical" evidence="1">
    <location>
        <begin position="108"/>
        <end position="128"/>
    </location>
</feature>
<evidence type="ECO:0000313" key="4">
    <source>
        <dbReference type="Proteomes" id="UP000192418"/>
    </source>
</evidence>
<feature type="signal peptide" evidence="2">
    <location>
        <begin position="1"/>
        <end position="23"/>
    </location>
</feature>
<dbReference type="AlphaFoldDB" id="A0A1W2ESE3"/>